<keyword evidence="2" id="KW-0378">Hydrolase</keyword>
<reference evidence="2" key="1">
    <citation type="submission" date="2022-06" db="EMBL/GenBank/DDBJ databases">
        <title>Novel species in genus nocardia.</title>
        <authorList>
            <person name="Li F."/>
        </authorList>
    </citation>
    <scope>NUCLEOTIDE SEQUENCE</scope>
    <source>
        <strain evidence="2">CDC141</strain>
    </source>
</reference>
<evidence type="ECO:0000313" key="3">
    <source>
        <dbReference type="Proteomes" id="UP001139157"/>
    </source>
</evidence>
<evidence type="ECO:0000313" key="2">
    <source>
        <dbReference type="EMBL" id="MCM6772585.1"/>
    </source>
</evidence>
<dbReference type="InterPro" id="IPR000073">
    <property type="entry name" value="AB_hydrolase_1"/>
</dbReference>
<proteinExistence type="predicted"/>
<sequence length="290" mass="31663">MTETRLVELSAGPIEYLDSGDGPPLVFLHGAMKDAEVWREVVARLDGAYRCIRPTMPLGAHRLPMHPDADLSVAGLAALVGEFLDALEVSDVTLIQNHWGAAQIMLADGHGDRLGRLVLSACEAFDNYPPGVPARLFARAARLPGLLTALGTALRGSRFRRRYAAGDATVAHPLPADLADRWLLRFTDPAIRRDLAKVLRATYSPADKARWAAAAEHFTGPVLVVWASQDRLMPRDHGPRLAASFPRAELVEVEDSGTCIPLDRPEEFATAVLRFLKNGAFRRTVDPPPM</sequence>
<dbReference type="InterPro" id="IPR029058">
    <property type="entry name" value="AB_hydrolase_fold"/>
</dbReference>
<dbReference type="EMBL" id="JAMRXG010000001">
    <property type="protein sequence ID" value="MCM6772585.1"/>
    <property type="molecule type" value="Genomic_DNA"/>
</dbReference>
<keyword evidence="3" id="KW-1185">Reference proteome</keyword>
<comment type="caution">
    <text evidence="2">The sequence shown here is derived from an EMBL/GenBank/DDBJ whole genome shotgun (WGS) entry which is preliminary data.</text>
</comment>
<accession>A0A9X2IW86</accession>
<gene>
    <name evidence="2" type="ORF">NDR86_03740</name>
</gene>
<evidence type="ECO:0000259" key="1">
    <source>
        <dbReference type="Pfam" id="PF12697"/>
    </source>
</evidence>
<dbReference type="Proteomes" id="UP001139157">
    <property type="component" value="Unassembled WGS sequence"/>
</dbReference>
<protein>
    <submittedName>
        <fullName evidence="2">Alpha/beta hydrolase</fullName>
    </submittedName>
</protein>
<dbReference type="PANTHER" id="PTHR43194:SF2">
    <property type="entry name" value="PEROXISOMAL MEMBRANE PROTEIN LPX1"/>
    <property type="match status" value="1"/>
</dbReference>
<dbReference type="SUPFAM" id="SSF53474">
    <property type="entry name" value="alpha/beta-Hydrolases"/>
    <property type="match status" value="1"/>
</dbReference>
<organism evidence="2 3">
    <name type="scientific">Nocardia pulmonis</name>
    <dbReference type="NCBI Taxonomy" id="2951408"/>
    <lineage>
        <taxon>Bacteria</taxon>
        <taxon>Bacillati</taxon>
        <taxon>Actinomycetota</taxon>
        <taxon>Actinomycetes</taxon>
        <taxon>Mycobacteriales</taxon>
        <taxon>Nocardiaceae</taxon>
        <taxon>Nocardia</taxon>
    </lineage>
</organism>
<dbReference type="RefSeq" id="WP_251909431.1">
    <property type="nucleotide sequence ID" value="NZ_JAMRXG010000001.1"/>
</dbReference>
<dbReference type="Gene3D" id="3.40.50.1820">
    <property type="entry name" value="alpha/beta hydrolase"/>
    <property type="match status" value="1"/>
</dbReference>
<dbReference type="Pfam" id="PF12697">
    <property type="entry name" value="Abhydrolase_6"/>
    <property type="match status" value="1"/>
</dbReference>
<dbReference type="GO" id="GO:0016787">
    <property type="term" value="F:hydrolase activity"/>
    <property type="evidence" value="ECO:0007669"/>
    <property type="project" value="UniProtKB-KW"/>
</dbReference>
<feature type="domain" description="AB hydrolase-1" evidence="1">
    <location>
        <begin position="25"/>
        <end position="270"/>
    </location>
</feature>
<name>A0A9X2IW86_9NOCA</name>
<dbReference type="InterPro" id="IPR050228">
    <property type="entry name" value="Carboxylesterase_BioH"/>
</dbReference>
<dbReference type="AlphaFoldDB" id="A0A9X2IW86"/>
<dbReference type="PANTHER" id="PTHR43194">
    <property type="entry name" value="HYDROLASE ALPHA/BETA FOLD FAMILY"/>
    <property type="match status" value="1"/>
</dbReference>